<feature type="domain" description="CYRIA/CYRIB Rac1 binding" evidence="5">
    <location>
        <begin position="36"/>
        <end position="338"/>
    </location>
</feature>
<dbReference type="GO" id="GO:0016020">
    <property type="term" value="C:membrane"/>
    <property type="evidence" value="ECO:0007669"/>
    <property type="project" value="UniProtKB-SubCell"/>
</dbReference>
<gene>
    <name evidence="6" type="ORF">MCOR_569</name>
</gene>
<reference evidence="6 7" key="1">
    <citation type="submission" date="2020-06" db="EMBL/GenBank/DDBJ databases">
        <authorList>
            <person name="Li R."/>
            <person name="Bekaert M."/>
        </authorList>
    </citation>
    <scope>NUCLEOTIDE SEQUENCE [LARGE SCALE GENOMIC DNA]</scope>
    <source>
        <strain evidence="7">wild</strain>
    </source>
</reference>
<evidence type="ECO:0000313" key="6">
    <source>
        <dbReference type="EMBL" id="CAC5356359.1"/>
    </source>
</evidence>
<dbReference type="GO" id="GO:0031267">
    <property type="term" value="F:small GTPase binding"/>
    <property type="evidence" value="ECO:0007669"/>
    <property type="project" value="InterPro"/>
</dbReference>
<evidence type="ECO:0000256" key="4">
    <source>
        <dbReference type="ARBA" id="ARBA00023288"/>
    </source>
</evidence>
<protein>
    <submittedName>
        <fullName evidence="6">Protein FAM49A,Protein FAM49B,Protein FAM49 homolog</fullName>
    </submittedName>
</protein>
<dbReference type="InterPro" id="IPR009828">
    <property type="entry name" value="CYRIA/CYRIB_Rac1-bd"/>
</dbReference>
<evidence type="ECO:0000256" key="1">
    <source>
        <dbReference type="ARBA" id="ARBA00004635"/>
    </source>
</evidence>
<proteinExistence type="inferred from homology"/>
<sequence length="344" mass="39521">MSNHRCYERFEDQIFFGMGNLLKILMKDETSKDSRDVFVDFENAQPTEAEQTVYDKVKIVLEKSQTILKDIQQYTGATEAIRQAISNPKSDELQDKAWQAVCPLVGKLKNYYEFSNELDGIVQELLQVLCSNDLSPREHLEQQQALFRQFADILDFVLRFDDLKMTNPSIQNDFSYYRRTLSRMKLANEEHIVENIVSNEMANRIALFYANSTPMLKVLSEATTKFVSTHKDLPVENTTDCLSTMADICKVMIESPEFTSRFQSVETKLFCLRVMVGVIILYDYVHPVGAFAKGSMIDIKGSIKVLKEQEQRRVEGLLNALRYTTLHLNDESTPKTIKSMLATN</sequence>
<dbReference type="OrthoDB" id="60973at2759"/>
<evidence type="ECO:0000259" key="5">
    <source>
        <dbReference type="Pfam" id="PF07159"/>
    </source>
</evidence>
<evidence type="ECO:0000256" key="2">
    <source>
        <dbReference type="ARBA" id="ARBA00005778"/>
    </source>
</evidence>
<evidence type="ECO:0000313" key="7">
    <source>
        <dbReference type="Proteomes" id="UP000507470"/>
    </source>
</evidence>
<accession>A0A6J7ZVW7</accession>
<dbReference type="InterPro" id="IPR039789">
    <property type="entry name" value="CYRI"/>
</dbReference>
<organism evidence="6 7">
    <name type="scientific">Mytilus coruscus</name>
    <name type="common">Sea mussel</name>
    <dbReference type="NCBI Taxonomy" id="42192"/>
    <lineage>
        <taxon>Eukaryota</taxon>
        <taxon>Metazoa</taxon>
        <taxon>Spiralia</taxon>
        <taxon>Lophotrochozoa</taxon>
        <taxon>Mollusca</taxon>
        <taxon>Bivalvia</taxon>
        <taxon>Autobranchia</taxon>
        <taxon>Pteriomorphia</taxon>
        <taxon>Mytilida</taxon>
        <taxon>Mytiloidea</taxon>
        <taxon>Mytilidae</taxon>
        <taxon>Mytilinae</taxon>
        <taxon>Mytilus</taxon>
    </lineage>
</organism>
<dbReference type="PANTHER" id="PTHR12422">
    <property type="entry name" value="GH09096P"/>
    <property type="match status" value="1"/>
</dbReference>
<comment type="subcellular location">
    <subcellularLocation>
        <location evidence="1">Membrane</location>
        <topology evidence="1">Lipid-anchor</topology>
    </subcellularLocation>
</comment>
<evidence type="ECO:0000256" key="3">
    <source>
        <dbReference type="ARBA" id="ARBA00023136"/>
    </source>
</evidence>
<dbReference type="Pfam" id="PF07159">
    <property type="entry name" value="CYRIA-B_Rac1-bd"/>
    <property type="match status" value="1"/>
</dbReference>
<keyword evidence="3" id="KW-0472">Membrane</keyword>
<keyword evidence="7" id="KW-1185">Reference proteome</keyword>
<dbReference type="AlphaFoldDB" id="A0A6J7ZVW7"/>
<keyword evidence="4" id="KW-0449">Lipoprotein</keyword>
<comment type="similarity">
    <text evidence="2">Belongs to the CYRI family.</text>
</comment>
<name>A0A6J7ZVW7_MYTCO</name>
<dbReference type="Proteomes" id="UP000507470">
    <property type="component" value="Unassembled WGS sequence"/>
</dbReference>
<dbReference type="EMBL" id="CACVKT020000154">
    <property type="protein sequence ID" value="CAC5356359.1"/>
    <property type="molecule type" value="Genomic_DNA"/>
</dbReference>
<dbReference type="GO" id="GO:0030833">
    <property type="term" value="P:regulation of actin filament polymerization"/>
    <property type="evidence" value="ECO:0007669"/>
    <property type="project" value="InterPro"/>
</dbReference>